<evidence type="ECO:0000313" key="3">
    <source>
        <dbReference type="Proteomes" id="UP000726737"/>
    </source>
</evidence>
<feature type="compositionally biased region" description="Acidic residues" evidence="1">
    <location>
        <begin position="132"/>
        <end position="142"/>
    </location>
</feature>
<organism evidence="2 3">
    <name type="scientific">Mortierella polycephala</name>
    <dbReference type="NCBI Taxonomy" id="41804"/>
    <lineage>
        <taxon>Eukaryota</taxon>
        <taxon>Fungi</taxon>
        <taxon>Fungi incertae sedis</taxon>
        <taxon>Mucoromycota</taxon>
        <taxon>Mortierellomycotina</taxon>
        <taxon>Mortierellomycetes</taxon>
        <taxon>Mortierellales</taxon>
        <taxon>Mortierellaceae</taxon>
        <taxon>Mortierella</taxon>
    </lineage>
</organism>
<gene>
    <name evidence="2" type="ORF">BG011_006818</name>
</gene>
<dbReference type="AlphaFoldDB" id="A0A9P6PTV8"/>
<feature type="region of interest" description="Disordered" evidence="1">
    <location>
        <begin position="126"/>
        <end position="151"/>
    </location>
</feature>
<feature type="compositionally biased region" description="Acidic residues" evidence="1">
    <location>
        <begin position="189"/>
        <end position="226"/>
    </location>
</feature>
<feature type="region of interest" description="Disordered" evidence="1">
    <location>
        <begin position="181"/>
        <end position="242"/>
    </location>
</feature>
<keyword evidence="3" id="KW-1185">Reference proteome</keyword>
<name>A0A9P6PTV8_9FUNG</name>
<dbReference type="EMBL" id="JAAAJA010000500">
    <property type="protein sequence ID" value="KAG0252759.1"/>
    <property type="molecule type" value="Genomic_DNA"/>
</dbReference>
<reference evidence="2" key="1">
    <citation type="journal article" date="2020" name="Fungal Divers.">
        <title>Resolving the Mortierellaceae phylogeny through synthesis of multi-gene phylogenetics and phylogenomics.</title>
        <authorList>
            <person name="Vandepol N."/>
            <person name="Liber J."/>
            <person name="Desiro A."/>
            <person name="Na H."/>
            <person name="Kennedy M."/>
            <person name="Barry K."/>
            <person name="Grigoriev I.V."/>
            <person name="Miller A.N."/>
            <person name="O'Donnell K."/>
            <person name="Stajich J.E."/>
            <person name="Bonito G."/>
        </authorList>
    </citation>
    <scope>NUCLEOTIDE SEQUENCE</scope>
    <source>
        <strain evidence="2">KOD948</strain>
    </source>
</reference>
<dbReference type="OrthoDB" id="2440535at2759"/>
<protein>
    <submittedName>
        <fullName evidence="2">Uncharacterized protein</fullName>
    </submittedName>
</protein>
<accession>A0A9P6PTV8</accession>
<sequence>MTAVIASVYPKVRSWVASITSPSSTHASGMLIILGILAAVTEAQSVKEPIRVHHPKVSARPSDHADPSASSPSKEHEHQSSPEALPLNNQEMLYYVAMGMLVSQGLIRFVTYISNRRTAAAAQAAHKKNDDLAGDDDGDDENTNTNNKARKARGGLSINAFEDLDEEAIQKRKEHLAALNDNASLLGSDSEDEDYEQSEGEETSSDEEDLDEDEDDVLLEEPGVEGELERRRNVPAAGDAKN</sequence>
<feature type="region of interest" description="Disordered" evidence="1">
    <location>
        <begin position="52"/>
        <end position="85"/>
    </location>
</feature>
<comment type="caution">
    <text evidence="2">The sequence shown here is derived from an EMBL/GenBank/DDBJ whole genome shotgun (WGS) entry which is preliminary data.</text>
</comment>
<evidence type="ECO:0000256" key="1">
    <source>
        <dbReference type="SAM" id="MobiDB-lite"/>
    </source>
</evidence>
<evidence type="ECO:0000313" key="2">
    <source>
        <dbReference type="EMBL" id="KAG0252759.1"/>
    </source>
</evidence>
<proteinExistence type="predicted"/>
<dbReference type="Proteomes" id="UP000726737">
    <property type="component" value="Unassembled WGS sequence"/>
</dbReference>